<comment type="caution">
    <text evidence="2">The sequence shown here is derived from an EMBL/GenBank/DDBJ whole genome shotgun (WGS) entry which is preliminary data.</text>
</comment>
<dbReference type="EMBL" id="JACZZA010000018">
    <property type="protein sequence ID" value="MBE1162850.1"/>
    <property type="molecule type" value="Genomic_DNA"/>
</dbReference>
<proteinExistence type="predicted"/>
<keyword evidence="1" id="KW-0812">Transmembrane</keyword>
<feature type="transmembrane region" description="Helical" evidence="1">
    <location>
        <begin position="39"/>
        <end position="72"/>
    </location>
</feature>
<dbReference type="RefSeq" id="WP_192557698.1">
    <property type="nucleotide sequence ID" value="NZ_JACZZA010000018.1"/>
</dbReference>
<organism evidence="2 3">
    <name type="scientific">Dyella acidiphila</name>
    <dbReference type="NCBI Taxonomy" id="2775866"/>
    <lineage>
        <taxon>Bacteria</taxon>
        <taxon>Pseudomonadati</taxon>
        <taxon>Pseudomonadota</taxon>
        <taxon>Gammaproteobacteria</taxon>
        <taxon>Lysobacterales</taxon>
        <taxon>Rhodanobacteraceae</taxon>
        <taxon>Dyella</taxon>
    </lineage>
</organism>
<keyword evidence="1" id="KW-1133">Transmembrane helix</keyword>
<evidence type="ECO:0000313" key="2">
    <source>
        <dbReference type="EMBL" id="MBE1162850.1"/>
    </source>
</evidence>
<dbReference type="Proteomes" id="UP000651010">
    <property type="component" value="Unassembled WGS sequence"/>
</dbReference>
<evidence type="ECO:0008006" key="4">
    <source>
        <dbReference type="Google" id="ProtNLM"/>
    </source>
</evidence>
<name>A0ABR9GFL9_9GAMM</name>
<evidence type="ECO:0000256" key="1">
    <source>
        <dbReference type="SAM" id="Phobius"/>
    </source>
</evidence>
<accession>A0ABR9GFL9</accession>
<gene>
    <name evidence="2" type="ORF">IGX34_20905</name>
</gene>
<reference evidence="2 3" key="1">
    <citation type="submission" date="2020-09" db="EMBL/GenBank/DDBJ databases">
        <title>Dyella sp. 7MK23 isolated from forest soil.</title>
        <authorList>
            <person name="Fu J."/>
        </authorList>
    </citation>
    <scope>NUCLEOTIDE SEQUENCE [LARGE SCALE GENOMIC DNA]</scope>
    <source>
        <strain evidence="2 3">7MK23</strain>
    </source>
</reference>
<sequence>MMICAFLLGFLGAVAIYLTHPQQRLLGRPLTATARLAGMALIVASVWSWCAAGGVAAGVSGALTSLMLAWVALPYAAWWRNKQLATLRKGSP</sequence>
<evidence type="ECO:0000313" key="3">
    <source>
        <dbReference type="Proteomes" id="UP000651010"/>
    </source>
</evidence>
<keyword evidence="3" id="KW-1185">Reference proteome</keyword>
<keyword evidence="1" id="KW-0472">Membrane</keyword>
<protein>
    <recommendedName>
        <fullName evidence="4">DUF3325 domain-containing protein</fullName>
    </recommendedName>
</protein>